<dbReference type="InterPro" id="IPR032533">
    <property type="entry name" value="DUF4954"/>
</dbReference>
<dbReference type="Pfam" id="PF16314">
    <property type="entry name" value="DUF4954"/>
    <property type="match status" value="1"/>
</dbReference>
<keyword evidence="4" id="KW-1185">Reference proteome</keyword>
<dbReference type="Pfam" id="PF20683">
    <property type="entry name" value="DUF6819"/>
    <property type="match status" value="1"/>
</dbReference>
<protein>
    <submittedName>
        <fullName evidence="3">DUF4954 family protein</fullName>
    </submittedName>
</protein>
<reference evidence="3 4" key="1">
    <citation type="journal article" date="2015" name="Int. J. Syst. Evol. Microbiol.">
        <title>Mariniphaga sediminis sp. nov., isolated from coastal sediment.</title>
        <authorList>
            <person name="Wang F.Q."/>
            <person name="Shen Q.Y."/>
            <person name="Chen G.J."/>
            <person name="Du Z.J."/>
        </authorList>
    </citation>
    <scope>NUCLEOTIDE SEQUENCE [LARGE SCALE GENOMIC DNA]</scope>
    <source>
        <strain evidence="3 4">SY21</strain>
    </source>
</reference>
<proteinExistence type="predicted"/>
<dbReference type="EMBL" id="QWET01000004">
    <property type="protein sequence ID" value="RIH65965.1"/>
    <property type="molecule type" value="Genomic_DNA"/>
</dbReference>
<dbReference type="AlphaFoldDB" id="A0A399D1U7"/>
<dbReference type="Proteomes" id="UP000266441">
    <property type="component" value="Unassembled WGS sequence"/>
</dbReference>
<dbReference type="Gene3D" id="2.160.10.10">
    <property type="entry name" value="Hexapeptide repeat proteins"/>
    <property type="match status" value="1"/>
</dbReference>
<dbReference type="SUPFAM" id="SSF51161">
    <property type="entry name" value="Trimeric LpxA-like enzymes"/>
    <property type="match status" value="1"/>
</dbReference>
<evidence type="ECO:0000259" key="1">
    <source>
        <dbReference type="Pfam" id="PF16314"/>
    </source>
</evidence>
<dbReference type="InterPro" id="IPR049208">
    <property type="entry name" value="DUF6819"/>
</dbReference>
<comment type="caution">
    <text evidence="3">The sequence shown here is derived from an EMBL/GenBank/DDBJ whole genome shotgun (WGS) entry which is preliminary data.</text>
</comment>
<organism evidence="3 4">
    <name type="scientific">Mariniphaga sediminis</name>
    <dbReference type="NCBI Taxonomy" id="1628158"/>
    <lineage>
        <taxon>Bacteria</taxon>
        <taxon>Pseudomonadati</taxon>
        <taxon>Bacteroidota</taxon>
        <taxon>Bacteroidia</taxon>
        <taxon>Marinilabiliales</taxon>
        <taxon>Prolixibacteraceae</taxon>
        <taxon>Mariniphaga</taxon>
    </lineage>
</organism>
<feature type="domain" description="DUF4954" evidence="1">
    <location>
        <begin position="2"/>
        <end position="432"/>
    </location>
</feature>
<dbReference type="InterPro" id="IPR011004">
    <property type="entry name" value="Trimer_LpxA-like_sf"/>
</dbReference>
<dbReference type="RefSeq" id="WP_119349200.1">
    <property type="nucleotide sequence ID" value="NZ_QWET01000004.1"/>
</dbReference>
<accession>A0A399D1U7</accession>
<dbReference type="OrthoDB" id="9814955at2"/>
<sequence length="668" mass="74971">MYRCLSDKEIEILELRGCSADTWNTVEVKDTFLPERLRNVRFSGKIRLGKNNGKTDFNGTFFKPSGIFNCDIRNCIVGDNVYLSNIGTLANYTIEEDVFIENVGVLVVSGVSTFGNGHEIEILNEGGGRELPVFDRLSAQLAYLLVIYRHSRKFSDTLKSIIDRYVRTRASEIGTIGKGSKIRDVKTIHNVRIGAFANIRGASLLEEGTVGSNQLAPVFIGEDVSASRFIVLSGSVIKDGAIISSTFVGQGVQIGRQFSAENSAFFANCEAFHSEACSIFAGPYTVTHHRSTLLIAGLFSFYNAGSGTNQSNHMYKLGPVHQGIIERGAKTGSFSYMLWPCRVGAFSVVMDKHAGNFDTTDLPFSYISVENGKSVLTPAMNLFTVGTARDSGKWPARDRRKDTEKLDLIHFDILSPFTAQKILNGIKLLERLHADTPKSREFVLYKGVFINRLMLRTSKRYYELALVVYLTGQLVKRLETAEFKSLPGIKKILQPRFTPVQEKWVDLAGMFAEKKSVEYLMDSVVSGEITSLDILVSRLQAIYEEYEEKSWSWCLAILKEWKDFDLESLSIPLLLEVLEEWKNNSLKLNNMILKDAEKEFDQLSRIGFGNDGDEKEQLDDFENIRGKYESNSFVLGLKQESEKTEALYSRLSGRLKELTGKQDGTFTD</sequence>
<evidence type="ECO:0000259" key="2">
    <source>
        <dbReference type="Pfam" id="PF20683"/>
    </source>
</evidence>
<evidence type="ECO:0000313" key="4">
    <source>
        <dbReference type="Proteomes" id="UP000266441"/>
    </source>
</evidence>
<name>A0A399D1U7_9BACT</name>
<feature type="domain" description="DUF6819" evidence="2">
    <location>
        <begin position="489"/>
        <end position="654"/>
    </location>
</feature>
<evidence type="ECO:0000313" key="3">
    <source>
        <dbReference type="EMBL" id="RIH65965.1"/>
    </source>
</evidence>
<gene>
    <name evidence="3" type="ORF">D1164_06785</name>
</gene>